<dbReference type="OrthoDB" id="691688at2759"/>
<dbReference type="Gramene" id="TVU01445">
    <property type="protein sequence ID" value="TVU01445"/>
    <property type="gene ID" value="EJB05_53095"/>
</dbReference>
<dbReference type="Proteomes" id="UP000324897">
    <property type="component" value="Unassembled WGS sequence"/>
</dbReference>
<dbReference type="AlphaFoldDB" id="A0A5J9SR27"/>
<evidence type="ECO:0000259" key="1">
    <source>
        <dbReference type="Pfam" id="PF13966"/>
    </source>
</evidence>
<organism evidence="2 3">
    <name type="scientific">Eragrostis curvula</name>
    <name type="common">weeping love grass</name>
    <dbReference type="NCBI Taxonomy" id="38414"/>
    <lineage>
        <taxon>Eukaryota</taxon>
        <taxon>Viridiplantae</taxon>
        <taxon>Streptophyta</taxon>
        <taxon>Embryophyta</taxon>
        <taxon>Tracheophyta</taxon>
        <taxon>Spermatophyta</taxon>
        <taxon>Magnoliopsida</taxon>
        <taxon>Liliopsida</taxon>
        <taxon>Poales</taxon>
        <taxon>Poaceae</taxon>
        <taxon>PACMAD clade</taxon>
        <taxon>Chloridoideae</taxon>
        <taxon>Eragrostideae</taxon>
        <taxon>Eragrostidinae</taxon>
        <taxon>Eragrostis</taxon>
    </lineage>
</organism>
<dbReference type="EMBL" id="RWGY01000445">
    <property type="protein sequence ID" value="TVU01445.1"/>
    <property type="molecule type" value="Genomic_DNA"/>
</dbReference>
<comment type="caution">
    <text evidence="2">The sequence shown here is derived from an EMBL/GenBank/DDBJ whole genome shotgun (WGS) entry which is preliminary data.</text>
</comment>
<feature type="domain" description="Reverse transcriptase zinc-binding" evidence="1">
    <location>
        <begin position="53"/>
        <end position="136"/>
    </location>
</feature>
<sequence>MMCSALRLTFVPRLSTAATDEFLKLSELLADIVLTDQPDVRMCPWEDKAHRLSSSAIYKSVVFNGAGCEYYKFIWENCASSRVKFFGWLLVQNRIQTKENLLKKHCVDSDLFELCGTQVETVSHLIAGCPFAAGFWQRIGINLSEEAVSSLWQVQSPVTMPAAHFNAFLLLCCWRLWNYRHDVVFRSMPLCYARLFAKCREDAELLSCRLSRADRHVAQTWASMFPSQPSSVPNSNDM</sequence>
<protein>
    <recommendedName>
        <fullName evidence="1">Reverse transcriptase zinc-binding domain-containing protein</fullName>
    </recommendedName>
</protein>
<proteinExistence type="predicted"/>
<name>A0A5J9SR27_9POAL</name>
<gene>
    <name evidence="2" type="ORF">EJB05_53095</name>
</gene>
<keyword evidence="3" id="KW-1185">Reference proteome</keyword>
<reference evidence="2 3" key="1">
    <citation type="journal article" date="2019" name="Sci. Rep.">
        <title>A high-quality genome of Eragrostis curvula grass provides insights into Poaceae evolution and supports new strategies to enhance forage quality.</title>
        <authorList>
            <person name="Carballo J."/>
            <person name="Santos B.A.C.M."/>
            <person name="Zappacosta D."/>
            <person name="Garbus I."/>
            <person name="Selva J.P."/>
            <person name="Gallo C.A."/>
            <person name="Diaz A."/>
            <person name="Albertini E."/>
            <person name="Caccamo M."/>
            <person name="Echenique V."/>
        </authorList>
    </citation>
    <scope>NUCLEOTIDE SEQUENCE [LARGE SCALE GENOMIC DNA]</scope>
    <source>
        <strain evidence="3">cv. Victoria</strain>
        <tissue evidence="2">Leaf</tissue>
    </source>
</reference>
<dbReference type="InterPro" id="IPR026960">
    <property type="entry name" value="RVT-Znf"/>
</dbReference>
<feature type="non-terminal residue" evidence="2">
    <location>
        <position position="1"/>
    </location>
</feature>
<evidence type="ECO:0000313" key="2">
    <source>
        <dbReference type="EMBL" id="TVU01445.1"/>
    </source>
</evidence>
<dbReference type="Pfam" id="PF13966">
    <property type="entry name" value="zf-RVT"/>
    <property type="match status" value="1"/>
</dbReference>
<accession>A0A5J9SR27</accession>
<evidence type="ECO:0000313" key="3">
    <source>
        <dbReference type="Proteomes" id="UP000324897"/>
    </source>
</evidence>